<sequence length="132" mass="14553">MYLGEGKVSNVVFSKTKMTGVLRLELLHKAVSDGRKIRVNNLNGPAKERGLTVLAGGEIWKLIQQDLADLATTNSDGSMTAFVPYHLTLANCEHYVTKWRYGEGFSLQTNALETKRIGEIVHKVGLAIYTSS</sequence>
<name>A0A226D7N9_FOLCA</name>
<dbReference type="Pfam" id="PF04970">
    <property type="entry name" value="LRAT"/>
    <property type="match status" value="1"/>
</dbReference>
<keyword evidence="3" id="KW-1185">Reference proteome</keyword>
<evidence type="ECO:0000259" key="1">
    <source>
        <dbReference type="Pfam" id="PF04970"/>
    </source>
</evidence>
<feature type="domain" description="LRAT" evidence="1">
    <location>
        <begin position="2"/>
        <end position="103"/>
    </location>
</feature>
<evidence type="ECO:0000313" key="3">
    <source>
        <dbReference type="Proteomes" id="UP000198287"/>
    </source>
</evidence>
<accession>A0A226D7N9</accession>
<dbReference type="Proteomes" id="UP000198287">
    <property type="component" value="Unassembled WGS sequence"/>
</dbReference>
<dbReference type="OrthoDB" id="6502854at2759"/>
<dbReference type="InterPro" id="IPR007053">
    <property type="entry name" value="LRAT_dom"/>
</dbReference>
<gene>
    <name evidence="2" type="ORF">Fcan01_24257</name>
</gene>
<organism evidence="2 3">
    <name type="scientific">Folsomia candida</name>
    <name type="common">Springtail</name>
    <dbReference type="NCBI Taxonomy" id="158441"/>
    <lineage>
        <taxon>Eukaryota</taxon>
        <taxon>Metazoa</taxon>
        <taxon>Ecdysozoa</taxon>
        <taxon>Arthropoda</taxon>
        <taxon>Hexapoda</taxon>
        <taxon>Collembola</taxon>
        <taxon>Entomobryomorpha</taxon>
        <taxon>Isotomoidea</taxon>
        <taxon>Isotomidae</taxon>
        <taxon>Proisotominae</taxon>
        <taxon>Folsomia</taxon>
    </lineage>
</organism>
<dbReference type="EMBL" id="LNIX01000031">
    <property type="protein sequence ID" value="OXA40888.1"/>
    <property type="molecule type" value="Genomic_DNA"/>
</dbReference>
<protein>
    <submittedName>
        <fullName evidence="2">Phospholipid-metabolizing enzyme A-C1</fullName>
    </submittedName>
</protein>
<comment type="caution">
    <text evidence="2">The sequence shown here is derived from an EMBL/GenBank/DDBJ whole genome shotgun (WGS) entry which is preliminary data.</text>
</comment>
<dbReference type="AlphaFoldDB" id="A0A226D7N9"/>
<evidence type="ECO:0000313" key="2">
    <source>
        <dbReference type="EMBL" id="OXA40888.1"/>
    </source>
</evidence>
<dbReference type="Gene3D" id="3.90.1720.10">
    <property type="entry name" value="endopeptidase domain like (from Nostoc punctiforme)"/>
    <property type="match status" value="1"/>
</dbReference>
<reference evidence="2 3" key="1">
    <citation type="submission" date="2015-12" db="EMBL/GenBank/DDBJ databases">
        <title>The genome of Folsomia candida.</title>
        <authorList>
            <person name="Faddeeva A."/>
            <person name="Derks M.F."/>
            <person name="Anvar Y."/>
            <person name="Smit S."/>
            <person name="Van Straalen N."/>
            <person name="Roelofs D."/>
        </authorList>
    </citation>
    <scope>NUCLEOTIDE SEQUENCE [LARGE SCALE GENOMIC DNA]</scope>
    <source>
        <strain evidence="2 3">VU population</strain>
        <tissue evidence="2">Whole body</tissue>
    </source>
</reference>
<proteinExistence type="predicted"/>